<proteinExistence type="predicted"/>
<sequence length="54" mass="6719">MFFRKGYFAIEFRRLYVRKQTLIFVFEHIFAMKNVFMMIYEQNIAEFRVVGVSR</sequence>
<accession>A0ABP7MKU9</accession>
<evidence type="ECO:0000256" key="1">
    <source>
        <dbReference type="SAM" id="Phobius"/>
    </source>
</evidence>
<evidence type="ECO:0000313" key="2">
    <source>
        <dbReference type="EMBL" id="GAA3925457.1"/>
    </source>
</evidence>
<keyword evidence="1" id="KW-0472">Membrane</keyword>
<gene>
    <name evidence="2" type="ORF">GCM10022277_21890</name>
</gene>
<keyword evidence="1" id="KW-0812">Transmembrane</keyword>
<organism evidence="2 3">
    <name type="scientific">Litoribacillus peritrichatus</name>
    <dbReference type="NCBI Taxonomy" id="718191"/>
    <lineage>
        <taxon>Bacteria</taxon>
        <taxon>Pseudomonadati</taxon>
        <taxon>Pseudomonadota</taxon>
        <taxon>Gammaproteobacteria</taxon>
        <taxon>Oceanospirillales</taxon>
        <taxon>Oceanospirillaceae</taxon>
        <taxon>Litoribacillus</taxon>
    </lineage>
</organism>
<keyword evidence="1" id="KW-1133">Transmembrane helix</keyword>
<dbReference type="Proteomes" id="UP001501565">
    <property type="component" value="Unassembled WGS sequence"/>
</dbReference>
<dbReference type="EMBL" id="BAABBN010000007">
    <property type="protein sequence ID" value="GAA3925457.1"/>
    <property type="molecule type" value="Genomic_DNA"/>
</dbReference>
<name>A0ABP7MKU9_9GAMM</name>
<comment type="caution">
    <text evidence="2">The sequence shown here is derived from an EMBL/GenBank/DDBJ whole genome shotgun (WGS) entry which is preliminary data.</text>
</comment>
<evidence type="ECO:0000313" key="3">
    <source>
        <dbReference type="Proteomes" id="UP001501565"/>
    </source>
</evidence>
<feature type="transmembrane region" description="Helical" evidence="1">
    <location>
        <begin position="21"/>
        <end position="40"/>
    </location>
</feature>
<reference evidence="3" key="1">
    <citation type="journal article" date="2019" name="Int. J. Syst. Evol. Microbiol.">
        <title>The Global Catalogue of Microorganisms (GCM) 10K type strain sequencing project: providing services to taxonomists for standard genome sequencing and annotation.</title>
        <authorList>
            <consortium name="The Broad Institute Genomics Platform"/>
            <consortium name="The Broad Institute Genome Sequencing Center for Infectious Disease"/>
            <person name="Wu L."/>
            <person name="Ma J."/>
        </authorList>
    </citation>
    <scope>NUCLEOTIDE SEQUENCE [LARGE SCALE GENOMIC DNA]</scope>
    <source>
        <strain evidence="3">JCM 17551</strain>
    </source>
</reference>
<protein>
    <submittedName>
        <fullName evidence="2">Uncharacterized protein</fullName>
    </submittedName>
</protein>
<keyword evidence="3" id="KW-1185">Reference proteome</keyword>